<protein>
    <submittedName>
        <fullName evidence="7">RNA polymerase sigma factor</fullName>
    </submittedName>
</protein>
<dbReference type="InterPro" id="IPR039425">
    <property type="entry name" value="RNA_pol_sigma-70-like"/>
</dbReference>
<proteinExistence type="inferred from homology"/>
<keyword evidence="8" id="KW-1185">Reference proteome</keyword>
<comment type="caution">
    <text evidence="7">The sequence shown here is derived from an EMBL/GenBank/DDBJ whole genome shotgun (WGS) entry which is preliminary data.</text>
</comment>
<keyword evidence="4" id="KW-0238">DNA-binding</keyword>
<evidence type="ECO:0000313" key="8">
    <source>
        <dbReference type="Proteomes" id="UP000318478"/>
    </source>
</evidence>
<dbReference type="EMBL" id="SJPO01000017">
    <property type="protein sequence ID" value="TWT66257.1"/>
    <property type="molecule type" value="Genomic_DNA"/>
</dbReference>
<dbReference type="SUPFAM" id="SSF88659">
    <property type="entry name" value="Sigma3 and sigma4 domains of RNA polymerase sigma factors"/>
    <property type="match status" value="1"/>
</dbReference>
<evidence type="ECO:0000313" key="7">
    <source>
        <dbReference type="EMBL" id="TWT66257.1"/>
    </source>
</evidence>
<dbReference type="InterPro" id="IPR053812">
    <property type="entry name" value="HTH_Sigma70_ECF-like"/>
</dbReference>
<keyword evidence="3" id="KW-0731">Sigma factor</keyword>
<dbReference type="Proteomes" id="UP000318478">
    <property type="component" value="Unassembled WGS sequence"/>
</dbReference>
<dbReference type="InterPro" id="IPR013324">
    <property type="entry name" value="RNA_pol_sigma_r3/r4-like"/>
</dbReference>
<evidence type="ECO:0000259" key="6">
    <source>
        <dbReference type="Pfam" id="PF07638"/>
    </source>
</evidence>
<dbReference type="InterPro" id="IPR036388">
    <property type="entry name" value="WH-like_DNA-bd_sf"/>
</dbReference>
<dbReference type="PANTHER" id="PTHR43133:SF8">
    <property type="entry name" value="RNA POLYMERASE SIGMA FACTOR HI_1459-RELATED"/>
    <property type="match status" value="1"/>
</dbReference>
<evidence type="ECO:0000256" key="5">
    <source>
        <dbReference type="ARBA" id="ARBA00023163"/>
    </source>
</evidence>
<dbReference type="AlphaFoldDB" id="A0A5C5XSP9"/>
<feature type="domain" description="RNA polymerase sigma-70 ECF-like HTH" evidence="6">
    <location>
        <begin position="9"/>
        <end position="186"/>
    </location>
</feature>
<comment type="similarity">
    <text evidence="1">Belongs to the sigma-70 factor family. ECF subfamily.</text>
</comment>
<dbReference type="PANTHER" id="PTHR43133">
    <property type="entry name" value="RNA POLYMERASE ECF-TYPE SIGMA FACTO"/>
    <property type="match status" value="1"/>
</dbReference>
<accession>A0A5C5XSP9</accession>
<dbReference type="GO" id="GO:0016987">
    <property type="term" value="F:sigma factor activity"/>
    <property type="evidence" value="ECO:0007669"/>
    <property type="project" value="UniProtKB-KW"/>
</dbReference>
<dbReference type="Pfam" id="PF07638">
    <property type="entry name" value="Sigma70_ECF"/>
    <property type="match status" value="1"/>
</dbReference>
<evidence type="ECO:0000256" key="4">
    <source>
        <dbReference type="ARBA" id="ARBA00023125"/>
    </source>
</evidence>
<reference evidence="7 8" key="1">
    <citation type="submission" date="2019-02" db="EMBL/GenBank/DDBJ databases">
        <title>Deep-cultivation of Planctomycetes and their phenomic and genomic characterization uncovers novel biology.</title>
        <authorList>
            <person name="Wiegand S."/>
            <person name="Jogler M."/>
            <person name="Boedeker C."/>
            <person name="Pinto D."/>
            <person name="Vollmers J."/>
            <person name="Rivas-Marin E."/>
            <person name="Kohn T."/>
            <person name="Peeters S.H."/>
            <person name="Heuer A."/>
            <person name="Rast P."/>
            <person name="Oberbeckmann S."/>
            <person name="Bunk B."/>
            <person name="Jeske O."/>
            <person name="Meyerdierks A."/>
            <person name="Storesund J.E."/>
            <person name="Kallscheuer N."/>
            <person name="Luecker S."/>
            <person name="Lage O.M."/>
            <person name="Pohl T."/>
            <person name="Merkel B.J."/>
            <person name="Hornburger P."/>
            <person name="Mueller R.-W."/>
            <person name="Bruemmer F."/>
            <person name="Labrenz M."/>
            <person name="Spormann A.M."/>
            <person name="Op Den Camp H."/>
            <person name="Overmann J."/>
            <person name="Amann R."/>
            <person name="Jetten M.S.M."/>
            <person name="Mascher T."/>
            <person name="Medema M.H."/>
            <person name="Devos D.P."/>
            <person name="Kaster A.-K."/>
            <person name="Ovreas L."/>
            <person name="Rohde M."/>
            <person name="Galperin M.Y."/>
            <person name="Jogler C."/>
        </authorList>
    </citation>
    <scope>NUCLEOTIDE SEQUENCE [LARGE SCALE GENOMIC DNA]</scope>
    <source>
        <strain evidence="7 8">Pla123a</strain>
    </source>
</reference>
<dbReference type="GO" id="GO:0006352">
    <property type="term" value="P:DNA-templated transcription initiation"/>
    <property type="evidence" value="ECO:0007669"/>
    <property type="project" value="InterPro"/>
</dbReference>
<keyword evidence="5" id="KW-0804">Transcription</keyword>
<name>A0A5C5XSP9_9BACT</name>
<dbReference type="InterPro" id="IPR013325">
    <property type="entry name" value="RNA_pol_sigma_r2"/>
</dbReference>
<dbReference type="SUPFAM" id="SSF88946">
    <property type="entry name" value="Sigma2 domain of RNA polymerase sigma factors"/>
    <property type="match status" value="1"/>
</dbReference>
<dbReference type="Gene3D" id="1.10.10.10">
    <property type="entry name" value="Winged helix-like DNA-binding domain superfamily/Winged helix DNA-binding domain"/>
    <property type="match status" value="1"/>
</dbReference>
<evidence type="ECO:0000256" key="2">
    <source>
        <dbReference type="ARBA" id="ARBA00023015"/>
    </source>
</evidence>
<organism evidence="7 8">
    <name type="scientific">Posidoniimonas polymericola</name>
    <dbReference type="NCBI Taxonomy" id="2528002"/>
    <lineage>
        <taxon>Bacteria</taxon>
        <taxon>Pseudomonadati</taxon>
        <taxon>Planctomycetota</taxon>
        <taxon>Planctomycetia</taxon>
        <taxon>Pirellulales</taxon>
        <taxon>Lacipirellulaceae</taxon>
        <taxon>Posidoniimonas</taxon>
    </lineage>
</organism>
<gene>
    <name evidence="7" type="ORF">Pla123a_47810</name>
</gene>
<evidence type="ECO:0000256" key="1">
    <source>
        <dbReference type="ARBA" id="ARBA00010641"/>
    </source>
</evidence>
<sequence>MPANRSDGSLIRRFRAGEEDAATALYSRYALKLQRLADRNTGSDLATRFDSDDVVQSVFRTFFRRVQGGEYDLPDGEELWRLLLVLGLNKIRKLAAYHRAQRRNVGSTQQAETSQMNLLPGLENPDLAIASLEEVIDEVTASLPPIHRQIVRLRIEGYKQSEIAATTQRTERTIERVLQTFRTRLRGLIDEATNAH</sequence>
<dbReference type="RefSeq" id="WP_197528243.1">
    <property type="nucleotide sequence ID" value="NZ_SJPO01000017.1"/>
</dbReference>
<evidence type="ECO:0000256" key="3">
    <source>
        <dbReference type="ARBA" id="ARBA00023082"/>
    </source>
</evidence>
<dbReference type="Gene3D" id="1.10.1740.10">
    <property type="match status" value="1"/>
</dbReference>
<dbReference type="GO" id="GO:0003677">
    <property type="term" value="F:DNA binding"/>
    <property type="evidence" value="ECO:0007669"/>
    <property type="project" value="UniProtKB-KW"/>
</dbReference>
<keyword evidence="2" id="KW-0805">Transcription regulation</keyword>